<gene>
    <name evidence="1" type="ORF">EG849_11945</name>
</gene>
<reference evidence="1 2" key="1">
    <citation type="submission" date="2018-11" db="EMBL/GenBank/DDBJ databases">
        <title>Flavobacterium sp. nov., YIM 102600 draft genome.</title>
        <authorList>
            <person name="Li G."/>
            <person name="Jiang Y."/>
        </authorList>
    </citation>
    <scope>NUCLEOTIDE SEQUENCE [LARGE SCALE GENOMIC DNA]</scope>
    <source>
        <strain evidence="1 2">YIM 102600</strain>
    </source>
</reference>
<keyword evidence="2" id="KW-1185">Reference proteome</keyword>
<organism evidence="1 2">
    <name type="scientific">Flavobacterium macacae</name>
    <dbReference type="NCBI Taxonomy" id="2488993"/>
    <lineage>
        <taxon>Bacteria</taxon>
        <taxon>Pseudomonadati</taxon>
        <taxon>Bacteroidota</taxon>
        <taxon>Flavobacteriia</taxon>
        <taxon>Flavobacteriales</taxon>
        <taxon>Flavobacteriaceae</taxon>
        <taxon>Flavobacterium</taxon>
    </lineage>
</organism>
<accession>A0A3P3W6J8</accession>
<dbReference type="RefSeq" id="WP_125013317.1">
    <property type="nucleotide sequence ID" value="NZ_RQVR01000013.1"/>
</dbReference>
<dbReference type="EMBL" id="RQVR01000013">
    <property type="protein sequence ID" value="RRJ90028.1"/>
    <property type="molecule type" value="Genomic_DNA"/>
</dbReference>
<evidence type="ECO:0000313" key="2">
    <source>
        <dbReference type="Proteomes" id="UP000271937"/>
    </source>
</evidence>
<sequence>MIIQKRSLYPSTFNSNWRLTTAKHTVFTLPFLDFFNALFLHQCRRIEHLDQMDIGRHKVGVGISSVRVKGNLNDLTQEKFKLLQRPFPECVLEHQERIVVLFFGQGRKREYSLRAGGILHFPFFAFPFQAVADFEKRADGRIKDKDINRC</sequence>
<dbReference type="Proteomes" id="UP000271937">
    <property type="component" value="Unassembled WGS sequence"/>
</dbReference>
<evidence type="ECO:0000313" key="1">
    <source>
        <dbReference type="EMBL" id="RRJ90028.1"/>
    </source>
</evidence>
<dbReference type="AlphaFoldDB" id="A0A3P3W6J8"/>
<protein>
    <submittedName>
        <fullName evidence="1">Uncharacterized protein</fullName>
    </submittedName>
</protein>
<name>A0A3P3W6J8_9FLAO</name>
<comment type="caution">
    <text evidence="1">The sequence shown here is derived from an EMBL/GenBank/DDBJ whole genome shotgun (WGS) entry which is preliminary data.</text>
</comment>
<proteinExistence type="predicted"/>